<dbReference type="SUPFAM" id="SSF50998">
    <property type="entry name" value="Quinoprotein alcohol dehydrogenase-like"/>
    <property type="match status" value="1"/>
</dbReference>
<dbReference type="InterPro" id="IPR015943">
    <property type="entry name" value="WD40/YVTN_repeat-like_dom_sf"/>
</dbReference>
<evidence type="ECO:0000313" key="1">
    <source>
        <dbReference type="EMBL" id="RRB07260.1"/>
    </source>
</evidence>
<name>A0A3P1C1G2_9BACT</name>
<gene>
    <name evidence="1" type="ORF">EHT25_05645</name>
</gene>
<reference evidence="1 2" key="1">
    <citation type="submission" date="2018-11" db="EMBL/GenBank/DDBJ databases">
        <authorList>
            <person name="Zhou Z."/>
            <person name="Wang G."/>
        </authorList>
    </citation>
    <scope>NUCLEOTIDE SEQUENCE [LARGE SCALE GENOMIC DNA]</scope>
    <source>
        <strain evidence="1 2">KCTC52004</strain>
    </source>
</reference>
<accession>A0A3P1C1G2</accession>
<organism evidence="1 2">
    <name type="scientific">Larkinella rosea</name>
    <dbReference type="NCBI Taxonomy" id="2025312"/>
    <lineage>
        <taxon>Bacteria</taxon>
        <taxon>Pseudomonadati</taxon>
        <taxon>Bacteroidota</taxon>
        <taxon>Cytophagia</taxon>
        <taxon>Cytophagales</taxon>
        <taxon>Spirosomataceae</taxon>
        <taxon>Larkinella</taxon>
    </lineage>
</organism>
<comment type="caution">
    <text evidence="1">The sequence shown here is derived from an EMBL/GenBank/DDBJ whole genome shotgun (WGS) entry which is preliminary data.</text>
</comment>
<dbReference type="Gene3D" id="2.130.10.10">
    <property type="entry name" value="YVTN repeat-like/Quinoprotein amine dehydrogenase"/>
    <property type="match status" value="1"/>
</dbReference>
<protein>
    <submittedName>
        <fullName evidence="1">Uncharacterized protein</fullName>
    </submittedName>
</protein>
<dbReference type="Proteomes" id="UP000271925">
    <property type="component" value="Unassembled WGS sequence"/>
</dbReference>
<dbReference type="EMBL" id="RQJO01000007">
    <property type="protein sequence ID" value="RRB07260.1"/>
    <property type="molecule type" value="Genomic_DNA"/>
</dbReference>
<keyword evidence="2" id="KW-1185">Reference proteome</keyword>
<proteinExistence type="predicted"/>
<dbReference type="AlphaFoldDB" id="A0A3P1C1G2"/>
<dbReference type="RefSeq" id="WP_124871896.1">
    <property type="nucleotide sequence ID" value="NZ_RQJO01000007.1"/>
</dbReference>
<sequence length="377" mass="43218">MFGSIMNFMGSCSSEKQDYFAADAPVRSVDLPLPFPTNLLYQSSPDSSVLMGTRKRGPEQFEIRAFDCKTAQKLWQLPFAGTIVGQTDSQILVYEERTSTVHFVNPRDGRITRNVSPEPAPLTSPSSLYGGMAFTDDFYLTTKPLYQNVIVKDQIDTSWKIGITAKRWETNETEWFLPPVKQIVILTYAPVIQGDNVLVVNAEQKMGSGHSYQIVSLKTGREIHRSATQGIFYLLRNDRFFERTSTYVRRIDPFTRREIWRIDGNFSLGWLSEIGDQLAVLSRHSDGTQNTLRILNAGTGQERSQFNLPFFKEATLKGAYLTRLNQLLLHFESSNPRIPGERLYDYWVGYDPKNRRARWRTDFHSESFSSLLPFVTF</sequence>
<dbReference type="InterPro" id="IPR011047">
    <property type="entry name" value="Quinoprotein_ADH-like_sf"/>
</dbReference>
<evidence type="ECO:0000313" key="2">
    <source>
        <dbReference type="Proteomes" id="UP000271925"/>
    </source>
</evidence>